<feature type="transmembrane region" description="Helical" evidence="2">
    <location>
        <begin position="1367"/>
        <end position="1389"/>
    </location>
</feature>
<keyword evidence="2" id="KW-1133">Transmembrane helix</keyword>
<proteinExistence type="predicted"/>
<feature type="transmembrane region" description="Helical" evidence="2">
    <location>
        <begin position="1198"/>
        <end position="1217"/>
    </location>
</feature>
<dbReference type="PROSITE" id="PS51257">
    <property type="entry name" value="PROKAR_LIPOPROTEIN"/>
    <property type="match status" value="1"/>
</dbReference>
<accession>A0ABQ7G6Q0</accession>
<feature type="region of interest" description="Disordered" evidence="1">
    <location>
        <begin position="1712"/>
        <end position="1738"/>
    </location>
</feature>
<gene>
    <name evidence="3" type="ORF">DUNSADRAFT_14793</name>
</gene>
<feature type="region of interest" description="Disordered" evidence="1">
    <location>
        <begin position="1247"/>
        <end position="1266"/>
    </location>
</feature>
<keyword evidence="4" id="KW-1185">Reference proteome</keyword>
<feature type="transmembrane region" description="Helical" evidence="2">
    <location>
        <begin position="1531"/>
        <end position="1554"/>
    </location>
</feature>
<evidence type="ECO:0000313" key="3">
    <source>
        <dbReference type="EMBL" id="KAF5830287.1"/>
    </source>
</evidence>
<feature type="region of interest" description="Disordered" evidence="1">
    <location>
        <begin position="706"/>
        <end position="731"/>
    </location>
</feature>
<feature type="non-terminal residue" evidence="3">
    <location>
        <position position="1981"/>
    </location>
</feature>
<evidence type="ECO:0000313" key="4">
    <source>
        <dbReference type="Proteomes" id="UP000815325"/>
    </source>
</evidence>
<feature type="transmembrane region" description="Helical" evidence="2">
    <location>
        <begin position="1617"/>
        <end position="1643"/>
    </location>
</feature>
<reference evidence="3" key="1">
    <citation type="submission" date="2017-08" db="EMBL/GenBank/DDBJ databases">
        <authorList>
            <person name="Polle J.E."/>
            <person name="Barry K."/>
            <person name="Cushman J."/>
            <person name="Schmutz J."/>
            <person name="Tran D."/>
            <person name="Hathwaick L.T."/>
            <person name="Yim W.C."/>
            <person name="Jenkins J."/>
            <person name="Mckie-Krisberg Z.M."/>
            <person name="Prochnik S."/>
            <person name="Lindquist E."/>
            <person name="Dockter R.B."/>
            <person name="Adam C."/>
            <person name="Molina H."/>
            <person name="Bunkerborg J."/>
            <person name="Jin E."/>
            <person name="Buchheim M."/>
            <person name="Magnuson J."/>
        </authorList>
    </citation>
    <scope>NUCLEOTIDE SEQUENCE</scope>
    <source>
        <strain evidence="3">CCAP 19/18</strain>
    </source>
</reference>
<evidence type="ECO:0000256" key="2">
    <source>
        <dbReference type="SAM" id="Phobius"/>
    </source>
</evidence>
<feature type="region of interest" description="Disordered" evidence="1">
    <location>
        <begin position="1781"/>
        <end position="1834"/>
    </location>
</feature>
<comment type="caution">
    <text evidence="3">The sequence shown here is derived from an EMBL/GenBank/DDBJ whole genome shotgun (WGS) entry which is preliminary data.</text>
</comment>
<evidence type="ECO:0000256" key="1">
    <source>
        <dbReference type="SAM" id="MobiDB-lite"/>
    </source>
</evidence>
<feature type="compositionally biased region" description="Low complexity" evidence="1">
    <location>
        <begin position="816"/>
        <end position="841"/>
    </location>
</feature>
<feature type="compositionally biased region" description="Polar residues" evidence="1">
    <location>
        <begin position="1903"/>
        <end position="1913"/>
    </location>
</feature>
<evidence type="ECO:0008006" key="5">
    <source>
        <dbReference type="Google" id="ProtNLM"/>
    </source>
</evidence>
<dbReference type="Proteomes" id="UP000815325">
    <property type="component" value="Unassembled WGS sequence"/>
</dbReference>
<feature type="region of interest" description="Disordered" evidence="1">
    <location>
        <begin position="349"/>
        <end position="384"/>
    </location>
</feature>
<feature type="transmembrane region" description="Helical" evidence="2">
    <location>
        <begin position="1491"/>
        <end position="1510"/>
    </location>
</feature>
<organism evidence="3 4">
    <name type="scientific">Dunaliella salina</name>
    <name type="common">Green alga</name>
    <name type="synonym">Protococcus salinus</name>
    <dbReference type="NCBI Taxonomy" id="3046"/>
    <lineage>
        <taxon>Eukaryota</taxon>
        <taxon>Viridiplantae</taxon>
        <taxon>Chlorophyta</taxon>
        <taxon>core chlorophytes</taxon>
        <taxon>Chlorophyceae</taxon>
        <taxon>CS clade</taxon>
        <taxon>Chlamydomonadales</taxon>
        <taxon>Dunaliellaceae</taxon>
        <taxon>Dunaliella</taxon>
    </lineage>
</organism>
<keyword evidence="2" id="KW-0472">Membrane</keyword>
<dbReference type="EMBL" id="MU070060">
    <property type="protein sequence ID" value="KAF5830287.1"/>
    <property type="molecule type" value="Genomic_DNA"/>
</dbReference>
<protein>
    <recommendedName>
        <fullName evidence="5">Polycystin cation channel PKD1/PKD2 domain-containing protein</fullName>
    </recommendedName>
</protein>
<feature type="compositionally biased region" description="Basic and acidic residues" evidence="1">
    <location>
        <begin position="1883"/>
        <end position="1897"/>
    </location>
</feature>
<name>A0ABQ7G6Q0_DUNSA</name>
<sequence length="1981" mass="215065">MVTLSGRLGRCATTPMHHCSVFACLGALEGMGAEAFEIIETDSGNQTVELTDDIKIRCQFTAVSGEAEPLGPLVDYSDGLAACGFSTTTPGLYRINFEVTSSAGFTSRVQKTVQIVAVCPTGEVLCAVGVCAESPAQCALFGSGFDKTAEMQSATERHAENAPAPFIGLRLVPGREEDGDSIRIPEGFEYIACNMEGAQEPCEPGADARDETGDISNRVWACPQSPLMPANCLASPSDCPFDKYGFEAAGLRYCQFDVPEGREEFVEGDSYEIPFAALANNGRISEKRRFVTVSRQCPNDDQPFWCNAPDLGKPESRCVALNCEQWRAIGAPDTAGENDIPGFGTAAAAAAADNEVNDESTVSNPDNDDFPAAPRGVDAGSDGAERRRLLSRSLLQEDEDAEAIPTVTNTVNLAFGFPARTTSDDIAWRNDPLAPCQPDADPDAACGAAAIDATGSPVHLSVSTPCTDPFNAYATNKEFVAAVQRTEYLETSTAEECEADLCSPSAADRGQCPPGKYIVRYEAVDSKKRESALNLVFRVENGARHEVQILGTLPCDLETEINSGRPVLYGLPYLKALGLNLDSIRRVKLIGERVRISQDPVHPGNADMPTMCEAIFQMELQVGCAPGEPGFKKGPALDETPGQWCPCTIDWDPTYLEAGDKYVLDPSRTYPIVSDGTGRPVYGPLISYSLQEPTGVFPNSPSPFCSAVTPPSDSPEAQLRHEGAAALSNSEDTSNSLLAFMDRLSDSIQDILDNKHNETDRKIEQRWRKLMSIYAEVFGVRTQSLQQLEDQSQELDPTAALEVDSLDEEASVLTHSSSEAASFSDLSSMSGSSSMSSSSFLPNTQRVGQEPLPDVSEQAGNGLSECVENDRRGNPRFFFVVGGNRTHQGLVDRWQPDQNMQAHGEELGDDVTDPLSTLGMQPVLNRRMLLDSHTWSGYPVTLEGTRNLAGPTSGDERSLYGADRIIGIRGNRVLAGAIFLQERRAPTDLAPGGDRYSSICASESLALDLAAECQASRLQAAKAHVAFKDLQAASNPSSRVWIGVDPAFVSTGPLFDASVASAPEGWYNTSQGSVEVNRFGVPHGFESAPAGLPGLPESHDLVYPVMVDINARNRETRRFLSFMKEGNYFDRMATKRMLFKIVSFSLDIQVFGYLVVDARWDDAGFVETFFDVQALESKDYTIGGLVMEGMRRRLVNDVLLLAFVLAYTLSSLLDIIFSMKAKARRERTWFALQHVSAARFYLQSSNNNNNSSSSKDGPASGRDGRFGAVWDHESGTEVSLGSLDDSLTAGYDDSQVDEHPIPGEEQRAMKFSHNFMRSLRLQDSLARSSGLSSSSTDSLGSRIYHGLKEIMQHPEERVYRGTMNPFWISYEVVACLFLLCGVGLMLYYASGLQPEKAPTERRIKVYDSFVAPARPFLLNRIVPKQSSVPLGSNNVTQNANGTEALDELDRSLSTRAPGQFGRWRVGIEDARGLSETASMFEALDYMVTVKAAYTLIFAGAMVMLLARLLVQASFQPRLSLIAGTLVLSAPEISYIIFLLVVCGVMLAMSMNIVFGTDSTIMHTLSGSMSFVFEGVLLGGDQGTDVEEQAMAFLHKESIAPHVYSEAVAFDTNLATSAMAAFCISIRPLFFIYLFVIVMTILAIPYASLKEGVRSASGVHQDIFNLVSWIWKIVAKRQPDNTSLKRFVKALLEENESNNLKIFSLLAKLSKLKQHGKPPPDTGPKGETPKALKASKARKSMDELDWAKLQSLIYDDGHEASSTALSSSADANALAPAHARQWSSDAGTALGSTWPKESLSKSAGNESASLPVHTRQRSREAGTAPKSTLPKDRLSKSAQLKAWVQELRISTKLKSLSSSSGPRHKQVAASAPDDVESPSVTGASEEKDTASAQKEFRGSHSTKKQMTPAKSNPFQGVDFDAFKQQIGGLLATQRQDDKELAIRMAQSMRVVFGTNTQAFSLKANLILAHCQATKTRRPDSPE</sequence>
<feature type="region of interest" description="Disordered" evidence="1">
    <location>
        <begin position="1853"/>
        <end position="1914"/>
    </location>
</feature>
<keyword evidence="2" id="KW-0812">Transmembrane</keyword>
<feature type="region of interest" description="Disordered" evidence="1">
    <location>
        <begin position="806"/>
        <end position="860"/>
    </location>
</feature>